<comment type="caution">
    <text evidence="1">The sequence shown here is derived from an EMBL/GenBank/DDBJ whole genome shotgun (WGS) entry which is preliminary data.</text>
</comment>
<gene>
    <name evidence="1" type="ORF">GCM10010334_83130</name>
</gene>
<dbReference type="RefSeq" id="WP_189828576.1">
    <property type="nucleotide sequence ID" value="NZ_BMVC01000034.1"/>
</dbReference>
<name>A0A918XAB2_9ACTN</name>
<sequence>MDEVPWFEYEEDDLDVAQRAFVDVLAERAGSWLVDPLDTVVLPSAHTYDGQLIVYLDIGDPQRNQGVLTVGTHFDGFVVRGGALHNQDFTVRQAASEFVFGAAGSPTELGNRVAEWFEAVLARPLVRCEWHHEGRMYAVRYEYADTGRGLCEGFETLLAPDALRKRLAADGMIRGRGRINRAGLGQPDAVAHIRGVHPDQ</sequence>
<protein>
    <submittedName>
        <fullName evidence="1">Uncharacterized protein</fullName>
    </submittedName>
</protein>
<accession>A0A918XAB2</accession>
<reference evidence="1" key="1">
    <citation type="journal article" date="2014" name="Int. J. Syst. Evol. Microbiol.">
        <title>Complete genome sequence of Corynebacterium casei LMG S-19264T (=DSM 44701T), isolated from a smear-ripened cheese.</title>
        <authorList>
            <consortium name="US DOE Joint Genome Institute (JGI-PGF)"/>
            <person name="Walter F."/>
            <person name="Albersmeier A."/>
            <person name="Kalinowski J."/>
            <person name="Ruckert C."/>
        </authorList>
    </citation>
    <scope>NUCLEOTIDE SEQUENCE</scope>
    <source>
        <strain evidence="1">JCM 4637</strain>
    </source>
</reference>
<dbReference type="AlphaFoldDB" id="A0A918XAB2"/>
<reference evidence="1" key="2">
    <citation type="submission" date="2020-09" db="EMBL/GenBank/DDBJ databases">
        <authorList>
            <person name="Sun Q."/>
            <person name="Ohkuma M."/>
        </authorList>
    </citation>
    <scope>NUCLEOTIDE SEQUENCE</scope>
    <source>
        <strain evidence="1">JCM 4637</strain>
    </source>
</reference>
<evidence type="ECO:0000313" key="2">
    <source>
        <dbReference type="Proteomes" id="UP000638353"/>
    </source>
</evidence>
<evidence type="ECO:0000313" key="1">
    <source>
        <dbReference type="EMBL" id="GHD19438.1"/>
    </source>
</evidence>
<dbReference type="Proteomes" id="UP000638353">
    <property type="component" value="Unassembled WGS sequence"/>
</dbReference>
<organism evidence="1 2">
    <name type="scientific">Streptomyces finlayi</name>
    <dbReference type="NCBI Taxonomy" id="67296"/>
    <lineage>
        <taxon>Bacteria</taxon>
        <taxon>Bacillati</taxon>
        <taxon>Actinomycetota</taxon>
        <taxon>Actinomycetes</taxon>
        <taxon>Kitasatosporales</taxon>
        <taxon>Streptomycetaceae</taxon>
        <taxon>Streptomyces</taxon>
    </lineage>
</organism>
<dbReference type="EMBL" id="BMVC01000034">
    <property type="protein sequence ID" value="GHD19438.1"/>
    <property type="molecule type" value="Genomic_DNA"/>
</dbReference>
<proteinExistence type="predicted"/>